<feature type="compositionally biased region" description="Acidic residues" evidence="3">
    <location>
        <begin position="309"/>
        <end position="326"/>
    </location>
</feature>
<reference evidence="5 6" key="1">
    <citation type="submission" date="2014-04" db="EMBL/GenBank/DDBJ databases">
        <authorList>
            <consortium name="DOE Joint Genome Institute"/>
            <person name="Kuo A."/>
            <person name="Gay G."/>
            <person name="Dore J."/>
            <person name="Kohler A."/>
            <person name="Nagy L.G."/>
            <person name="Floudas D."/>
            <person name="Copeland A."/>
            <person name="Barry K.W."/>
            <person name="Cichocki N."/>
            <person name="Veneault-Fourrey C."/>
            <person name="LaButti K."/>
            <person name="Lindquist E.A."/>
            <person name="Lipzen A."/>
            <person name="Lundell T."/>
            <person name="Morin E."/>
            <person name="Murat C."/>
            <person name="Sun H."/>
            <person name="Tunlid A."/>
            <person name="Henrissat B."/>
            <person name="Grigoriev I.V."/>
            <person name="Hibbett D.S."/>
            <person name="Martin F."/>
            <person name="Nordberg H.P."/>
            <person name="Cantor M.N."/>
            <person name="Hua S.X."/>
        </authorList>
    </citation>
    <scope>NUCLEOTIDE SEQUENCE [LARGE SCALE GENOMIC DNA]</scope>
    <source>
        <strain evidence="6">h7</strain>
    </source>
</reference>
<evidence type="ECO:0000256" key="2">
    <source>
        <dbReference type="ARBA" id="ARBA00022737"/>
    </source>
</evidence>
<dbReference type="InterPro" id="IPR016024">
    <property type="entry name" value="ARM-type_fold"/>
</dbReference>
<reference evidence="6" key="2">
    <citation type="submission" date="2015-01" db="EMBL/GenBank/DDBJ databases">
        <title>Evolutionary Origins and Diversification of the Mycorrhizal Mutualists.</title>
        <authorList>
            <consortium name="DOE Joint Genome Institute"/>
            <consortium name="Mycorrhizal Genomics Consortium"/>
            <person name="Kohler A."/>
            <person name="Kuo A."/>
            <person name="Nagy L.G."/>
            <person name="Floudas D."/>
            <person name="Copeland A."/>
            <person name="Barry K.W."/>
            <person name="Cichocki N."/>
            <person name="Veneault-Fourrey C."/>
            <person name="LaButti K."/>
            <person name="Lindquist E.A."/>
            <person name="Lipzen A."/>
            <person name="Lundell T."/>
            <person name="Morin E."/>
            <person name="Murat C."/>
            <person name="Riley R."/>
            <person name="Ohm R."/>
            <person name="Sun H."/>
            <person name="Tunlid A."/>
            <person name="Henrissat B."/>
            <person name="Grigoriev I.V."/>
            <person name="Hibbett D.S."/>
            <person name="Martin F."/>
        </authorList>
    </citation>
    <scope>NUCLEOTIDE SEQUENCE [LARGE SCALE GENOMIC DNA]</scope>
    <source>
        <strain evidence="6">h7</strain>
    </source>
</reference>
<evidence type="ECO:0000313" key="5">
    <source>
        <dbReference type="EMBL" id="KIM41805.1"/>
    </source>
</evidence>
<evidence type="ECO:0000256" key="3">
    <source>
        <dbReference type="SAM" id="MobiDB-lite"/>
    </source>
</evidence>
<dbReference type="AlphaFoldDB" id="A0A0C3BYY8"/>
<dbReference type="STRING" id="686832.A0A0C3BYY8"/>
<dbReference type="InterPro" id="IPR050693">
    <property type="entry name" value="Hsp70_NEF-Inhibitors"/>
</dbReference>
<dbReference type="Proteomes" id="UP000053424">
    <property type="component" value="Unassembled WGS sequence"/>
</dbReference>
<accession>A0A0C3BYY8</accession>
<protein>
    <recommendedName>
        <fullName evidence="4">Nucleotide exchange factor Fes1 domain-containing protein</fullName>
    </recommendedName>
</protein>
<dbReference type="GO" id="GO:0005783">
    <property type="term" value="C:endoplasmic reticulum"/>
    <property type="evidence" value="ECO:0007669"/>
    <property type="project" value="TreeGrafter"/>
</dbReference>
<dbReference type="InterPro" id="IPR011989">
    <property type="entry name" value="ARM-like"/>
</dbReference>
<evidence type="ECO:0000256" key="1">
    <source>
        <dbReference type="ARBA" id="ARBA00011045"/>
    </source>
</evidence>
<dbReference type="PANTHER" id="PTHR19316">
    <property type="entry name" value="PROTEIN FOLDING REGULATOR"/>
    <property type="match status" value="1"/>
</dbReference>
<feature type="domain" description="Nucleotide exchange factor Fes1" evidence="4">
    <location>
        <begin position="1"/>
        <end position="84"/>
    </location>
</feature>
<dbReference type="GO" id="GO:0000774">
    <property type="term" value="F:adenyl-nucleotide exchange factor activity"/>
    <property type="evidence" value="ECO:0007669"/>
    <property type="project" value="TreeGrafter"/>
</dbReference>
<gene>
    <name evidence="5" type="ORF">M413DRAFT_18747</name>
</gene>
<evidence type="ECO:0000259" key="4">
    <source>
        <dbReference type="Pfam" id="PF08609"/>
    </source>
</evidence>
<dbReference type="SUPFAM" id="SSF48371">
    <property type="entry name" value="ARM repeat"/>
    <property type="match status" value="1"/>
</dbReference>
<dbReference type="PANTHER" id="PTHR19316:SF18">
    <property type="entry name" value="HSP70-BINDING PROTEIN 1"/>
    <property type="match status" value="1"/>
</dbReference>
<dbReference type="OrthoDB" id="10250458at2759"/>
<keyword evidence="2" id="KW-0677">Repeat</keyword>
<name>A0A0C3BYY8_HEBCY</name>
<dbReference type="Gene3D" id="1.25.10.10">
    <property type="entry name" value="Leucine-rich Repeat Variant"/>
    <property type="match status" value="1"/>
</dbReference>
<comment type="similarity">
    <text evidence="1">Belongs to the FES1 family.</text>
</comment>
<evidence type="ECO:0000313" key="6">
    <source>
        <dbReference type="Proteomes" id="UP000053424"/>
    </source>
</evidence>
<dbReference type="InterPro" id="IPR013918">
    <property type="entry name" value="Nucleotide_exch_fac_Fes1"/>
</dbReference>
<sequence>MTSILRWSLENSAPLDNAASDRPSAERKDLDPAIIDYILGKPDSVQMKEDLAVAVDPSKSEDERISALDHLEMLIENIDNSNDLETLKIWEPLHSLLTAESSTPEIITQTLWVIGTALQNNPSAQDAYLSYNPVRVILSFIDPSTASSASIRSKAIYSLSGLLKHNRPAVEALGTPEADGWSKLRTALQDPVISIRRKAVFLLSTLLIPELPPTTTASAPQTTLENSMSTLSLTTTTTDENPANPSIHLHDQRPAPTPGSGAIHPNSHAAYQHNPSRSDTSGLTLAALSDHNILDAIISGLTSPLPYGEDGENTEADDDFEEKAIR</sequence>
<organism evidence="5 6">
    <name type="scientific">Hebeloma cylindrosporum</name>
    <dbReference type="NCBI Taxonomy" id="76867"/>
    <lineage>
        <taxon>Eukaryota</taxon>
        <taxon>Fungi</taxon>
        <taxon>Dikarya</taxon>
        <taxon>Basidiomycota</taxon>
        <taxon>Agaricomycotina</taxon>
        <taxon>Agaricomycetes</taxon>
        <taxon>Agaricomycetidae</taxon>
        <taxon>Agaricales</taxon>
        <taxon>Agaricineae</taxon>
        <taxon>Hymenogastraceae</taxon>
        <taxon>Hebeloma</taxon>
    </lineage>
</organism>
<dbReference type="Pfam" id="PF08609">
    <property type="entry name" value="Fes1"/>
    <property type="match status" value="1"/>
</dbReference>
<feature type="region of interest" description="Disordered" evidence="3">
    <location>
        <begin position="234"/>
        <end position="279"/>
    </location>
</feature>
<feature type="region of interest" description="Disordered" evidence="3">
    <location>
        <begin position="303"/>
        <end position="326"/>
    </location>
</feature>
<dbReference type="HOGENOM" id="CLU_046722_0_0_1"/>
<dbReference type="EMBL" id="KN831779">
    <property type="protein sequence ID" value="KIM41805.1"/>
    <property type="molecule type" value="Genomic_DNA"/>
</dbReference>
<keyword evidence="6" id="KW-1185">Reference proteome</keyword>
<proteinExistence type="inferred from homology"/>